<dbReference type="EMBL" id="GBRH01243759">
    <property type="protein sequence ID" value="JAD54136.1"/>
    <property type="molecule type" value="Transcribed_RNA"/>
</dbReference>
<dbReference type="AlphaFoldDB" id="A0A0A9ASR3"/>
<proteinExistence type="predicted"/>
<accession>A0A0A9ASR3</accession>
<name>A0A0A9ASR3_ARUDO</name>
<reference evidence="1" key="2">
    <citation type="journal article" date="2015" name="Data Brief">
        <title>Shoot transcriptome of the giant reed, Arundo donax.</title>
        <authorList>
            <person name="Barrero R.A."/>
            <person name="Guerrero F.D."/>
            <person name="Moolhuijzen P."/>
            <person name="Goolsby J.A."/>
            <person name="Tidwell J."/>
            <person name="Bellgard S.E."/>
            <person name="Bellgard M.I."/>
        </authorList>
    </citation>
    <scope>NUCLEOTIDE SEQUENCE</scope>
    <source>
        <tissue evidence="1">Shoot tissue taken approximately 20 cm above the soil surface</tissue>
    </source>
</reference>
<protein>
    <submittedName>
        <fullName evidence="1">Uncharacterized protein</fullName>
    </submittedName>
</protein>
<evidence type="ECO:0000313" key="1">
    <source>
        <dbReference type="EMBL" id="JAD54136.1"/>
    </source>
</evidence>
<sequence>MFYLIGIQQPNWKHFLIKNIKLLAMSSLFKVGLNVSM</sequence>
<organism evidence="1">
    <name type="scientific">Arundo donax</name>
    <name type="common">Giant reed</name>
    <name type="synonym">Donax arundinaceus</name>
    <dbReference type="NCBI Taxonomy" id="35708"/>
    <lineage>
        <taxon>Eukaryota</taxon>
        <taxon>Viridiplantae</taxon>
        <taxon>Streptophyta</taxon>
        <taxon>Embryophyta</taxon>
        <taxon>Tracheophyta</taxon>
        <taxon>Spermatophyta</taxon>
        <taxon>Magnoliopsida</taxon>
        <taxon>Liliopsida</taxon>
        <taxon>Poales</taxon>
        <taxon>Poaceae</taxon>
        <taxon>PACMAD clade</taxon>
        <taxon>Arundinoideae</taxon>
        <taxon>Arundineae</taxon>
        <taxon>Arundo</taxon>
    </lineage>
</organism>
<reference evidence="1" key="1">
    <citation type="submission" date="2014-09" db="EMBL/GenBank/DDBJ databases">
        <authorList>
            <person name="Magalhaes I.L.F."/>
            <person name="Oliveira U."/>
            <person name="Santos F.R."/>
            <person name="Vidigal T.H.D.A."/>
            <person name="Brescovit A.D."/>
            <person name="Santos A.J."/>
        </authorList>
    </citation>
    <scope>NUCLEOTIDE SEQUENCE</scope>
    <source>
        <tissue evidence="1">Shoot tissue taken approximately 20 cm above the soil surface</tissue>
    </source>
</reference>